<dbReference type="AlphaFoldDB" id="S8A7N7"/>
<reference evidence="1 2" key="1">
    <citation type="journal article" date="2013" name="PLoS Genet.">
        <title>Genomic mechanisms accounting for the adaptation to parasitism in nematode-trapping fungi.</title>
        <authorList>
            <person name="Meerupati T."/>
            <person name="Andersson K.M."/>
            <person name="Friman E."/>
            <person name="Kumar D."/>
            <person name="Tunlid A."/>
            <person name="Ahren D."/>
        </authorList>
    </citation>
    <scope>NUCLEOTIDE SEQUENCE [LARGE SCALE GENOMIC DNA]</scope>
    <source>
        <strain evidence="1 2">CBS 200.50</strain>
    </source>
</reference>
<evidence type="ECO:0000313" key="2">
    <source>
        <dbReference type="Proteomes" id="UP000015100"/>
    </source>
</evidence>
<gene>
    <name evidence="1" type="ORF">H072_7206</name>
</gene>
<protein>
    <submittedName>
        <fullName evidence="1">Uncharacterized protein</fullName>
    </submittedName>
</protein>
<evidence type="ECO:0000313" key="1">
    <source>
        <dbReference type="EMBL" id="EPS39025.1"/>
    </source>
</evidence>
<comment type="caution">
    <text evidence="1">The sequence shown here is derived from an EMBL/GenBank/DDBJ whole genome shotgun (WGS) entry which is preliminary data.</text>
</comment>
<proteinExistence type="predicted"/>
<accession>S8A7N7</accession>
<dbReference type="Proteomes" id="UP000015100">
    <property type="component" value="Unassembled WGS sequence"/>
</dbReference>
<name>S8A7N7_DACHA</name>
<organism evidence="1 2">
    <name type="scientific">Dactylellina haptotyla (strain CBS 200.50)</name>
    <name type="common">Nematode-trapping fungus</name>
    <name type="synonym">Monacrosporium haptotylum</name>
    <dbReference type="NCBI Taxonomy" id="1284197"/>
    <lineage>
        <taxon>Eukaryota</taxon>
        <taxon>Fungi</taxon>
        <taxon>Dikarya</taxon>
        <taxon>Ascomycota</taxon>
        <taxon>Pezizomycotina</taxon>
        <taxon>Orbiliomycetes</taxon>
        <taxon>Orbiliales</taxon>
        <taxon>Orbiliaceae</taxon>
        <taxon>Dactylellina</taxon>
    </lineage>
</organism>
<dbReference type="EMBL" id="AQGS01000503">
    <property type="protein sequence ID" value="EPS39025.1"/>
    <property type="molecule type" value="Genomic_DNA"/>
</dbReference>
<reference evidence="2" key="2">
    <citation type="submission" date="2013-04" db="EMBL/GenBank/DDBJ databases">
        <title>Genomic mechanisms accounting for the adaptation to parasitism in nematode-trapping fungi.</title>
        <authorList>
            <person name="Ahren D.G."/>
        </authorList>
    </citation>
    <scope>NUCLEOTIDE SEQUENCE [LARGE SCALE GENOMIC DNA]</scope>
    <source>
        <strain evidence="2">CBS 200.50</strain>
    </source>
</reference>
<sequence length="328" mass="35004">MFLKVLITNFASLKPTLHVCISYRNNNSGSNIPCSWYSSWLLRNAKLAQPGAIFNLQVLEGDPALEEDSKKTPEIDGFTIKTSSDVTIPIPGATVLIGVSQLDPDTGGMLPAAVTLAEPNTQKEFRPARRFYIGSGKSYVKGTMIHVEQEAGRAAFVDFTGKSSTAALVTHNANGTYKVIFANINNSIEASSPSPLEIAPRGVVEQSVKDDECGTAPDENEDLPLESVEGDLQTLSTASGSKMRVKIAWPSPGNQAKVQADIENISVGLSRRGNVVAGKNITTTADGGIEAVLDIQAMRPPALFQRDFQGGAGPILAGENTRWVIMMA</sequence>
<keyword evidence="2" id="KW-1185">Reference proteome</keyword>
<dbReference type="HOGENOM" id="CLU_847360_0_0_1"/>